<dbReference type="EMBL" id="FWFP01000008">
    <property type="protein sequence ID" value="SLN58326.1"/>
    <property type="molecule type" value="Genomic_DNA"/>
</dbReference>
<gene>
    <name evidence="1" type="ORF">RUM8411_02858</name>
</gene>
<evidence type="ECO:0000313" key="2">
    <source>
        <dbReference type="Proteomes" id="UP000193778"/>
    </source>
</evidence>
<sequence length="29" mass="3170">MKVPLLCTLTARHVVFGVGPLRSKYGKTP</sequence>
<proteinExistence type="predicted"/>
<evidence type="ECO:0000313" key="1">
    <source>
        <dbReference type="EMBL" id="SLN58326.1"/>
    </source>
</evidence>
<keyword evidence="2" id="KW-1185">Reference proteome</keyword>
<organism evidence="1 2">
    <name type="scientific">Ruegeria meonggei</name>
    <dbReference type="NCBI Taxonomy" id="1446476"/>
    <lineage>
        <taxon>Bacteria</taxon>
        <taxon>Pseudomonadati</taxon>
        <taxon>Pseudomonadota</taxon>
        <taxon>Alphaproteobacteria</taxon>
        <taxon>Rhodobacterales</taxon>
        <taxon>Roseobacteraceae</taxon>
        <taxon>Ruegeria</taxon>
    </lineage>
</organism>
<protein>
    <submittedName>
        <fullName evidence="1">Uncharacterized protein</fullName>
    </submittedName>
</protein>
<reference evidence="2" key="1">
    <citation type="submission" date="2017-03" db="EMBL/GenBank/DDBJ databases">
        <authorList>
            <person name="Rodrigo-Torres L."/>
            <person name="Arahal R.D."/>
            <person name="Lucena T."/>
        </authorList>
    </citation>
    <scope>NUCLEOTIDE SEQUENCE [LARGE SCALE GENOMIC DNA]</scope>
    <source>
        <strain evidence="2">CECT 8411</strain>
    </source>
</reference>
<accession>A0A1X6ZQR0</accession>
<dbReference type="AlphaFoldDB" id="A0A1X6ZQR0"/>
<dbReference type="Proteomes" id="UP000193778">
    <property type="component" value="Unassembled WGS sequence"/>
</dbReference>
<name>A0A1X6ZQR0_9RHOB</name>